<gene>
    <name evidence="2" type="ORF">NG653_13305</name>
</gene>
<dbReference type="Pfam" id="PF19578">
    <property type="entry name" value="DUF6090"/>
    <property type="match status" value="1"/>
</dbReference>
<dbReference type="RefSeq" id="WP_252742211.1">
    <property type="nucleotide sequence ID" value="NZ_JAMXIB010000013.1"/>
</dbReference>
<evidence type="ECO:0000313" key="3">
    <source>
        <dbReference type="Proteomes" id="UP001206312"/>
    </source>
</evidence>
<keyword evidence="1" id="KW-0812">Transmembrane</keyword>
<dbReference type="Proteomes" id="UP001206312">
    <property type="component" value="Unassembled WGS sequence"/>
</dbReference>
<sequence>MFRFLRTLRLSLLAENRTRKYLLYAIGEIVLVVLGILIALQIDTWNEVRKNRAFEKEVLAQIKENLLQDKMVLQAVARSYQEAIAASGKLLDPSKRSAFPDSIPFWLGRVARFERFNPLTSSYEVLKSKGLDIVSKDTLRLLLGQYYDDKTARASLAMEDIEYSFNNEWLPLMRDHITDFKFGKYLRVISMDAFLNNTNILRILVMNRDNYSAGLVQVQGVLNHIDTLLSELP</sequence>
<keyword evidence="1" id="KW-0472">Membrane</keyword>
<dbReference type="EMBL" id="JAMXIB010000013">
    <property type="protein sequence ID" value="MCO5725839.1"/>
    <property type="molecule type" value="Genomic_DNA"/>
</dbReference>
<evidence type="ECO:0000313" key="2">
    <source>
        <dbReference type="EMBL" id="MCO5725839.1"/>
    </source>
</evidence>
<proteinExistence type="predicted"/>
<dbReference type="InterPro" id="IPR045749">
    <property type="entry name" value="DUF6090"/>
</dbReference>
<evidence type="ECO:0000256" key="1">
    <source>
        <dbReference type="SAM" id="Phobius"/>
    </source>
</evidence>
<keyword evidence="1" id="KW-1133">Transmembrane helix</keyword>
<accession>A0ABT1B0L1</accession>
<name>A0ABT1B0L1_9FLAO</name>
<keyword evidence="3" id="KW-1185">Reference proteome</keyword>
<feature type="transmembrane region" description="Helical" evidence="1">
    <location>
        <begin position="21"/>
        <end position="42"/>
    </location>
</feature>
<comment type="caution">
    <text evidence="2">The sequence shown here is derived from an EMBL/GenBank/DDBJ whole genome shotgun (WGS) entry which is preliminary data.</text>
</comment>
<protein>
    <submittedName>
        <fullName evidence="2">DUF6090 family protein</fullName>
    </submittedName>
</protein>
<reference evidence="2 3" key="1">
    <citation type="submission" date="2022-06" db="EMBL/GenBank/DDBJ databases">
        <authorList>
            <person name="Xuan X."/>
        </authorList>
    </citation>
    <scope>NUCLEOTIDE SEQUENCE [LARGE SCALE GENOMIC DNA]</scope>
    <source>
        <strain evidence="2 3">2V75</strain>
    </source>
</reference>
<organism evidence="2 3">
    <name type="scientific">Robiginitalea marina</name>
    <dbReference type="NCBI Taxonomy" id="2954105"/>
    <lineage>
        <taxon>Bacteria</taxon>
        <taxon>Pseudomonadati</taxon>
        <taxon>Bacteroidota</taxon>
        <taxon>Flavobacteriia</taxon>
        <taxon>Flavobacteriales</taxon>
        <taxon>Flavobacteriaceae</taxon>
        <taxon>Robiginitalea</taxon>
    </lineage>
</organism>